<dbReference type="InterPro" id="IPR000644">
    <property type="entry name" value="CBS_dom"/>
</dbReference>
<evidence type="ECO:0000313" key="4">
    <source>
        <dbReference type="EMBL" id="ARU55274.1"/>
    </source>
</evidence>
<gene>
    <name evidence="4" type="ORF">OLMES_1192</name>
</gene>
<dbReference type="Pfam" id="PF00571">
    <property type="entry name" value="CBS"/>
    <property type="match status" value="2"/>
</dbReference>
<proteinExistence type="predicted"/>
<dbReference type="Proteomes" id="UP000196027">
    <property type="component" value="Chromosome"/>
</dbReference>
<name>A0A1Y0I758_9GAMM</name>
<accession>A0A1Y0I758</accession>
<dbReference type="PROSITE" id="PS51371">
    <property type="entry name" value="CBS"/>
    <property type="match status" value="2"/>
</dbReference>
<dbReference type="InterPro" id="IPR051462">
    <property type="entry name" value="CBS_domain-containing"/>
</dbReference>
<organism evidence="4 5">
    <name type="scientific">Oleiphilus messinensis</name>
    <dbReference type="NCBI Taxonomy" id="141451"/>
    <lineage>
        <taxon>Bacteria</taxon>
        <taxon>Pseudomonadati</taxon>
        <taxon>Pseudomonadota</taxon>
        <taxon>Gammaproteobacteria</taxon>
        <taxon>Oceanospirillales</taxon>
        <taxon>Oleiphilaceae</taxon>
        <taxon>Oleiphilus</taxon>
    </lineage>
</organism>
<evidence type="ECO:0000259" key="3">
    <source>
        <dbReference type="PROSITE" id="PS51371"/>
    </source>
</evidence>
<keyword evidence="1" id="KW-0677">Repeat</keyword>
<dbReference type="Gene3D" id="3.10.580.10">
    <property type="entry name" value="CBS-domain"/>
    <property type="match status" value="1"/>
</dbReference>
<feature type="domain" description="CBS" evidence="3">
    <location>
        <begin position="101"/>
        <end position="156"/>
    </location>
</feature>
<evidence type="ECO:0000256" key="2">
    <source>
        <dbReference type="PROSITE-ProRule" id="PRU00703"/>
    </source>
</evidence>
<dbReference type="SMART" id="SM00116">
    <property type="entry name" value="CBS"/>
    <property type="match status" value="2"/>
</dbReference>
<dbReference type="PANTHER" id="PTHR48108:SF26">
    <property type="entry name" value="CBS DOMAIN-CONTAINING PROTEIN DDB_G0289609"/>
    <property type="match status" value="1"/>
</dbReference>
<feature type="domain" description="CBS" evidence="3">
    <location>
        <begin position="9"/>
        <end position="65"/>
    </location>
</feature>
<keyword evidence="5" id="KW-1185">Reference proteome</keyword>
<dbReference type="AlphaFoldDB" id="A0A1Y0I758"/>
<keyword evidence="2" id="KW-0129">CBS domain</keyword>
<dbReference type="EMBL" id="CP021425">
    <property type="protein sequence ID" value="ARU55274.1"/>
    <property type="molecule type" value="Genomic_DNA"/>
</dbReference>
<protein>
    <submittedName>
        <fullName evidence="4">CBS domain protein</fullName>
    </submittedName>
</protein>
<sequence>MPVYAKDIMTPNIKSVPQTWTMQQFTRFLSDNEISGSPVVDENGEIVGIATLKDVADFHFNSSSSEHEKRMTEEELKEARRLRQFIFEEMQKVPVEVRDILTPIVFSVEETCPVREVAEKMMANHLHRIFVTKDEHVSGIITTYDLLKLIVEQVELD</sequence>
<dbReference type="RefSeq" id="WP_087460397.1">
    <property type="nucleotide sequence ID" value="NZ_CP021425.1"/>
</dbReference>
<dbReference type="SUPFAM" id="SSF54631">
    <property type="entry name" value="CBS-domain pair"/>
    <property type="match status" value="1"/>
</dbReference>
<dbReference type="PANTHER" id="PTHR48108">
    <property type="entry name" value="CBS DOMAIN-CONTAINING PROTEIN CBSX2, CHLOROPLASTIC"/>
    <property type="match status" value="1"/>
</dbReference>
<evidence type="ECO:0000313" key="5">
    <source>
        <dbReference type="Proteomes" id="UP000196027"/>
    </source>
</evidence>
<evidence type="ECO:0000256" key="1">
    <source>
        <dbReference type="ARBA" id="ARBA00022737"/>
    </source>
</evidence>
<reference evidence="4 5" key="1">
    <citation type="submission" date="2017-05" db="EMBL/GenBank/DDBJ databases">
        <title>Genomic insights into alkan degradation activity of Oleiphilus messinensis.</title>
        <authorList>
            <person name="Kozyavkin S.A."/>
            <person name="Slesarev A.I."/>
            <person name="Golyshin P.N."/>
            <person name="Korzhenkov A."/>
            <person name="Golyshina O.N."/>
            <person name="Toshchakov S.V."/>
        </authorList>
    </citation>
    <scope>NUCLEOTIDE SEQUENCE [LARGE SCALE GENOMIC DNA]</scope>
    <source>
        <strain evidence="4 5">ME102</strain>
    </source>
</reference>
<dbReference type="OrthoDB" id="9793295at2"/>
<dbReference type="KEGG" id="ome:OLMES_1192"/>
<dbReference type="InterPro" id="IPR046342">
    <property type="entry name" value="CBS_dom_sf"/>
</dbReference>